<dbReference type="InterPro" id="IPR007034">
    <property type="entry name" value="BMS1_TSR1_C"/>
</dbReference>
<dbReference type="GO" id="GO:0016197">
    <property type="term" value="P:endosomal transport"/>
    <property type="evidence" value="ECO:0007669"/>
    <property type="project" value="TreeGrafter"/>
</dbReference>
<accession>A0AA39GXX5</accession>
<dbReference type="Pfam" id="PF14744">
    <property type="entry name" value="WASH-7_mid"/>
    <property type="match status" value="1"/>
</dbReference>
<dbReference type="GO" id="GO:0005634">
    <property type="term" value="C:nucleus"/>
    <property type="evidence" value="ECO:0007669"/>
    <property type="project" value="InterPro"/>
</dbReference>
<evidence type="ECO:0000259" key="3">
    <source>
        <dbReference type="SMART" id="SM01362"/>
    </source>
</evidence>
<dbReference type="InterPro" id="IPR028282">
    <property type="entry name" value="WASH-7_central"/>
</dbReference>
<feature type="region of interest" description="Disordered" evidence="1">
    <location>
        <begin position="1"/>
        <end position="76"/>
    </location>
</feature>
<dbReference type="InterPro" id="IPR027307">
    <property type="entry name" value="WASH7"/>
</dbReference>
<feature type="domain" description="AARP2CN" evidence="2">
    <location>
        <begin position="228"/>
        <end position="314"/>
    </location>
</feature>
<dbReference type="Pfam" id="PF14745">
    <property type="entry name" value="WASH-4_N"/>
    <property type="match status" value="1"/>
</dbReference>
<protein>
    <submittedName>
        <fullName evidence="4">Uncharacterized protein</fullName>
    </submittedName>
</protein>
<evidence type="ECO:0000313" key="4">
    <source>
        <dbReference type="EMBL" id="KAK0395189.1"/>
    </source>
</evidence>
<organism evidence="4 5">
    <name type="scientific">Steinernema hermaphroditum</name>
    <dbReference type="NCBI Taxonomy" id="289476"/>
    <lineage>
        <taxon>Eukaryota</taxon>
        <taxon>Metazoa</taxon>
        <taxon>Ecdysozoa</taxon>
        <taxon>Nematoda</taxon>
        <taxon>Chromadorea</taxon>
        <taxon>Rhabditida</taxon>
        <taxon>Tylenchina</taxon>
        <taxon>Panagrolaimomorpha</taxon>
        <taxon>Strongyloidoidea</taxon>
        <taxon>Steinernematidae</taxon>
        <taxon>Steinernema</taxon>
    </lineage>
</organism>
<dbReference type="Pfam" id="PF14746">
    <property type="entry name" value="WASH-7_C"/>
    <property type="match status" value="1"/>
</dbReference>
<feature type="compositionally biased region" description="Acidic residues" evidence="1">
    <location>
        <begin position="397"/>
        <end position="437"/>
    </location>
</feature>
<reference evidence="4" key="1">
    <citation type="submission" date="2023-06" db="EMBL/GenBank/DDBJ databases">
        <title>Genomic analysis of the entomopathogenic nematode Steinernema hermaphroditum.</title>
        <authorList>
            <person name="Schwarz E.M."/>
            <person name="Heppert J.K."/>
            <person name="Baniya A."/>
            <person name="Schwartz H.T."/>
            <person name="Tan C.-H."/>
            <person name="Antoshechkin I."/>
            <person name="Sternberg P.W."/>
            <person name="Goodrich-Blair H."/>
            <person name="Dillman A.R."/>
        </authorList>
    </citation>
    <scope>NUCLEOTIDE SEQUENCE</scope>
    <source>
        <strain evidence="4">PS9179</strain>
        <tissue evidence="4">Whole animal</tissue>
    </source>
</reference>
<feature type="compositionally biased region" description="Basic residues" evidence="1">
    <location>
        <begin position="13"/>
        <end position="24"/>
    </location>
</feature>
<dbReference type="SMART" id="SM00785">
    <property type="entry name" value="AARP2CN"/>
    <property type="match status" value="1"/>
</dbReference>
<feature type="compositionally biased region" description="Basic and acidic residues" evidence="1">
    <location>
        <begin position="45"/>
        <end position="76"/>
    </location>
</feature>
<name>A0AA39GXX5_9BILA</name>
<sequence length="1884" mass="215798">MSGHKPGPFNAPNKRHKTGGHRSKGQIDREAKGRSGASLITSKRSSLDESRRDRKNRASERRRAQRQKLIEEKRRSAGKDAPPVFVTIICLDKNRSSVQVLQDIQDNTSDEGVYAWFPQNSTITHMASMRQKCRFSFSLPSLTNGNDVLDSLKVSDVVLFVWPRVKENLIDGTEALISILLRHSVPTCLHYAYPQQLKKSEEAILVYIRKMNVPNEDTVGTFKSSCPDELLRKIAECKKVQLNIQKSRGYMISNRVEFMSADLGDVKDPLLPTKGELKLTGWIRGQGLVRDGIMHVSGLGDYAISRIEILNDVMLVKNVNKSLWTPNNQYDVIATHVNDDPERKYREHPPVPERNIAEDEQNIGPEGDEDIIITEDGGRVTRRVPRGTSTYQAAWLDLDEEDEASDETDNDEESGDDEMEEDVDDEMAEREEMDIEEPERHVWFNDVDEAEDIEMNEEDLVLDMDEATMFHKARGDNEFPDEIDTPIDVPARERFQKYRAVANFRSSVWDPKENLPHEYSHIYSMENFKQARKIALSHPERVPNELQRGVLVSIYLSNVVEQELFAKYGRPDGSFGPVVAYQLLDYEHCRTAFHMRLKKCDSYRHAIKNKEKLIFHVGYRIFEASAVFSEHTNANKFKMLRYMPEEDNFVASVFAPTIFGVIPVLVFKEASDGSHRLVAHGVTMPPNADRIILKRVVLSGHPLHQRGATAVVRYMFYNPEDVAWFSPVELYTSGSRRGNITQSLEKMEEPREDRAIYTEQRRFAKMLERVKEVEASQSCYLTSAEFYVMCVAGARDTTNLFKLVNSGNDIVDKCIVAYSTLIIEVESLKDDAKNFYSGLLLYGEGASSSQQEHLNHVRLMSPFLPFLQKLTLFISRIYEVTRNFVLQLVNFSRTSETILSKARNRSLLSVWNALGDLLSILVVIDEIVASHPCLIDHWNSYVRSIQVVHHNPSQFSADLERLKPFQMLVSQIDLQLMSNNVFKNCCEQLFESDFSSDEVFLDRFYKSLYDLFEQWDKSATVVAGRHSLMRICCLAALYQIVKKSLDKKLMKSLWGTYRKLPSFTIVGDIVWCPCEFLSKSVPDGESFIDRKSMASLTALRQSVFEHQLESLIGDAEALEAECSEWRIEMNERCFESSGKQTDASASLTQQFETVVKGSLLSDRMMRILKCILNGQASPSTKSGLLKSNATAIFKIFEMIKIVESVFLDHWSSILDLSQQVCQMWSGDVLRIVDAVKNSLTSSGGIVDTIRSATSNQNARNIDVISSLTIVQQVLSGNISRNRLITTTVALEMANYMKVFKWGDIQYVNDCLRRIETAHKLGYLFSQVSTCAILYWHRSLCKVYFETMLSDDEGTPLGQNSTYFCRAIDDACAILKSAAHCKPEEMIATYRKEIFSLYEQTHLRKLCHLIENDLRLSIHSHLQLGDRTPSSPTNSRSSGLQALLRISKLRIGTDVLDGARFVEKYLEKTFYNLSAVALYDCHTYSRMRLLAQEKYGLLLCDSRLPFQRIDQGLDIIFVMRNIEMFVSNYNYNLNEQVFFERDSNSRYLNVLGVEHVANSIRTHGLGIMNTTVNFTYQFLKKRFFAFSQFLYDDHIKSQLSKDLRFYRENTENLGKMYPVKRAERFNTEIRKLGVSSDDESFLDRFRVIVTQIGNALGYVRLLKSGAIEASEYASNLLLDGESDEPMKLSLLVEEAGGSQSTCDAAIMFDGLSDSITRYFLNNNDYMQLLVEVFSSEFRNYEKFDHLRNFFMIIPPLTVNFVEHVLASKGRLGKRGTAGKNFTFTDDGFCMGIAYILILLDQFDHFTSLNWFDSVLKKCKEEREKVEKAHREAIKDKTNESYSHSLALKLTRLDNYQQEFKLLMYTLHSARIFLHVENNDSSWEDF</sequence>
<keyword evidence="5" id="KW-1185">Reference proteome</keyword>
<feature type="compositionally biased region" description="Basic and acidic residues" evidence="1">
    <location>
        <begin position="340"/>
        <end position="357"/>
    </location>
</feature>
<dbReference type="Pfam" id="PF04950">
    <property type="entry name" value="RIBIOP_C"/>
    <property type="match status" value="1"/>
</dbReference>
<dbReference type="Proteomes" id="UP001175271">
    <property type="component" value="Unassembled WGS sequence"/>
</dbReference>
<dbReference type="InterPro" id="IPR012948">
    <property type="entry name" value="AARP2CN"/>
</dbReference>
<dbReference type="PANTHER" id="PTHR31409:SF0">
    <property type="entry name" value="WASH COMPLEX SUBUNIT 4"/>
    <property type="match status" value="1"/>
</dbReference>
<dbReference type="GO" id="GO:0007032">
    <property type="term" value="P:endosome organization"/>
    <property type="evidence" value="ECO:0007669"/>
    <property type="project" value="TreeGrafter"/>
</dbReference>
<dbReference type="GO" id="GO:0005768">
    <property type="term" value="C:endosome"/>
    <property type="evidence" value="ECO:0007669"/>
    <property type="project" value="TreeGrafter"/>
</dbReference>
<dbReference type="PANTHER" id="PTHR31409">
    <property type="entry name" value="WASH COMPLEX SUBUNIT 4"/>
    <property type="match status" value="1"/>
</dbReference>
<dbReference type="GO" id="GO:0071203">
    <property type="term" value="C:WASH complex"/>
    <property type="evidence" value="ECO:0007669"/>
    <property type="project" value="InterPro"/>
</dbReference>
<dbReference type="SMART" id="SM01362">
    <property type="entry name" value="DUF663"/>
    <property type="match status" value="1"/>
</dbReference>
<feature type="region of interest" description="Disordered" evidence="1">
    <location>
        <begin position="340"/>
        <end position="372"/>
    </location>
</feature>
<evidence type="ECO:0000313" key="5">
    <source>
        <dbReference type="Proteomes" id="UP001175271"/>
    </source>
</evidence>
<feature type="region of interest" description="Disordered" evidence="1">
    <location>
        <begin position="391"/>
        <end position="438"/>
    </location>
</feature>
<evidence type="ECO:0000256" key="1">
    <source>
        <dbReference type="SAM" id="MobiDB-lite"/>
    </source>
</evidence>
<dbReference type="EMBL" id="JAUCMV010000005">
    <property type="protein sequence ID" value="KAK0395189.1"/>
    <property type="molecule type" value="Genomic_DNA"/>
</dbReference>
<comment type="caution">
    <text evidence="4">The sequence shown here is derived from an EMBL/GenBank/DDBJ whole genome shotgun (WGS) entry which is preliminary data.</text>
</comment>
<dbReference type="InterPro" id="IPR028191">
    <property type="entry name" value="WASH-4_N"/>
</dbReference>
<feature type="compositionally biased region" description="Acidic residues" evidence="1">
    <location>
        <begin position="358"/>
        <end position="372"/>
    </location>
</feature>
<dbReference type="InterPro" id="IPR028283">
    <property type="entry name" value="WASH-7_C"/>
</dbReference>
<feature type="domain" description="Ribosome biogenesis protein BMS1/TSR1 C-terminal" evidence="3">
    <location>
        <begin position="482"/>
        <end position="747"/>
    </location>
</feature>
<gene>
    <name evidence="4" type="ORF">QR680_001164</name>
</gene>
<evidence type="ECO:0000259" key="2">
    <source>
        <dbReference type="SMART" id="SM00785"/>
    </source>
</evidence>
<dbReference type="GO" id="GO:0042254">
    <property type="term" value="P:ribosome biogenesis"/>
    <property type="evidence" value="ECO:0007669"/>
    <property type="project" value="InterPro"/>
</dbReference>
<dbReference type="Pfam" id="PF08142">
    <property type="entry name" value="AARP2CN"/>
    <property type="match status" value="1"/>
</dbReference>
<proteinExistence type="predicted"/>